<dbReference type="OrthoDB" id="6590335at2759"/>
<sequence length="175" mass="18547">CVQMKYISQEEGLKLNVSYGESLLHSQQVKGPHPNATCMTLLANIAAICARFSDLLPHEDGLAGCLLLEPKLLGAVTATFKIGCFTMGPNGMVLEKQNVTASEDANSNSTESGDNQNETETINGDLLAVVNETAEQGLAFLGNLLGLAFSETQESNESETENPTSATQHSTPSNT</sequence>
<comment type="caution">
    <text evidence="3">The sequence shown here is derived from an EMBL/GenBank/DDBJ whole genome shotgun (WGS) entry which is preliminary data.</text>
</comment>
<proteinExistence type="predicted"/>
<dbReference type="AlphaFoldDB" id="A0A834I2V0"/>
<reference evidence="3" key="1">
    <citation type="submission" date="2020-08" db="EMBL/GenBank/DDBJ databases">
        <title>Genome sequencing and assembly of the red palm weevil Rhynchophorus ferrugineus.</title>
        <authorList>
            <person name="Dias G.B."/>
            <person name="Bergman C.M."/>
            <person name="Manee M."/>
        </authorList>
    </citation>
    <scope>NUCLEOTIDE SEQUENCE</scope>
    <source>
        <strain evidence="3">AA-2017</strain>
        <tissue evidence="3">Whole larva</tissue>
    </source>
</reference>
<feature type="domain" description="DUF4773" evidence="2">
    <location>
        <begin position="1"/>
        <end position="91"/>
    </location>
</feature>
<organism evidence="3 4">
    <name type="scientific">Rhynchophorus ferrugineus</name>
    <name type="common">Red palm weevil</name>
    <name type="synonym">Curculio ferrugineus</name>
    <dbReference type="NCBI Taxonomy" id="354439"/>
    <lineage>
        <taxon>Eukaryota</taxon>
        <taxon>Metazoa</taxon>
        <taxon>Ecdysozoa</taxon>
        <taxon>Arthropoda</taxon>
        <taxon>Hexapoda</taxon>
        <taxon>Insecta</taxon>
        <taxon>Pterygota</taxon>
        <taxon>Neoptera</taxon>
        <taxon>Endopterygota</taxon>
        <taxon>Coleoptera</taxon>
        <taxon>Polyphaga</taxon>
        <taxon>Cucujiformia</taxon>
        <taxon>Curculionidae</taxon>
        <taxon>Dryophthorinae</taxon>
        <taxon>Rhynchophorus</taxon>
    </lineage>
</organism>
<dbReference type="Pfam" id="PF15998">
    <property type="entry name" value="DUF4773"/>
    <property type="match status" value="1"/>
</dbReference>
<evidence type="ECO:0000313" key="4">
    <source>
        <dbReference type="Proteomes" id="UP000625711"/>
    </source>
</evidence>
<dbReference type="PANTHER" id="PTHR36299:SF2">
    <property type="entry name" value="DUF4773 DOMAIN-CONTAINING PROTEIN"/>
    <property type="match status" value="1"/>
</dbReference>
<accession>A0A834I2V0</accession>
<dbReference type="Proteomes" id="UP000625711">
    <property type="component" value="Unassembled WGS sequence"/>
</dbReference>
<name>A0A834I2V0_RHYFE</name>
<feature type="region of interest" description="Disordered" evidence="1">
    <location>
        <begin position="100"/>
        <end position="119"/>
    </location>
</feature>
<dbReference type="InterPro" id="IPR031941">
    <property type="entry name" value="DUF4773"/>
</dbReference>
<dbReference type="EMBL" id="JAACXV010013958">
    <property type="protein sequence ID" value="KAF7271462.1"/>
    <property type="molecule type" value="Genomic_DNA"/>
</dbReference>
<evidence type="ECO:0000313" key="3">
    <source>
        <dbReference type="EMBL" id="KAF7271462.1"/>
    </source>
</evidence>
<protein>
    <recommendedName>
        <fullName evidence="2">DUF4773 domain-containing protein</fullName>
    </recommendedName>
</protein>
<gene>
    <name evidence="3" type="ORF">GWI33_015659</name>
</gene>
<feature type="non-terminal residue" evidence="3">
    <location>
        <position position="1"/>
    </location>
</feature>
<evidence type="ECO:0000256" key="1">
    <source>
        <dbReference type="SAM" id="MobiDB-lite"/>
    </source>
</evidence>
<feature type="region of interest" description="Disordered" evidence="1">
    <location>
        <begin position="151"/>
        <end position="175"/>
    </location>
</feature>
<keyword evidence="4" id="KW-1185">Reference proteome</keyword>
<dbReference type="PANTHER" id="PTHR36299">
    <property type="entry name" value="AGAP008005-PA"/>
    <property type="match status" value="1"/>
</dbReference>
<evidence type="ECO:0000259" key="2">
    <source>
        <dbReference type="Pfam" id="PF15998"/>
    </source>
</evidence>